<dbReference type="CDD" id="cd00055">
    <property type="entry name" value="EGF_Lam"/>
    <property type="match status" value="3"/>
</dbReference>
<dbReference type="InterPro" id="IPR018933">
    <property type="entry name" value="Netrin_module_non-TIMP"/>
</dbReference>
<organism evidence="12 13">
    <name type="scientific">Latimeria chalumnae</name>
    <name type="common">Coelacanth</name>
    <dbReference type="NCBI Taxonomy" id="7897"/>
    <lineage>
        <taxon>Eukaryota</taxon>
        <taxon>Metazoa</taxon>
        <taxon>Chordata</taxon>
        <taxon>Craniata</taxon>
        <taxon>Vertebrata</taxon>
        <taxon>Euteleostomi</taxon>
        <taxon>Coelacanthiformes</taxon>
        <taxon>Coelacanthidae</taxon>
        <taxon>Latimeria</taxon>
    </lineage>
</organism>
<keyword evidence="7 8" id="KW-0424">Laminin EGF-like domain</keyword>
<feature type="disulfide bond" evidence="8">
    <location>
        <begin position="396"/>
        <end position="410"/>
    </location>
</feature>
<dbReference type="FunFam" id="2.10.25.10:FF:000081">
    <property type="entry name" value="Netrin 1"/>
    <property type="match status" value="1"/>
</dbReference>
<dbReference type="Gene3D" id="2.10.25.10">
    <property type="entry name" value="Laminin"/>
    <property type="match status" value="2"/>
</dbReference>
<dbReference type="GO" id="GO:0005604">
    <property type="term" value="C:basement membrane"/>
    <property type="evidence" value="ECO:0007669"/>
    <property type="project" value="TreeGrafter"/>
</dbReference>
<dbReference type="eggNOG" id="KOG3512">
    <property type="taxonomic scope" value="Eukaryota"/>
</dbReference>
<dbReference type="PROSITE" id="PS50027">
    <property type="entry name" value="EGF_LAM_2"/>
    <property type="match status" value="1"/>
</dbReference>
<feature type="domain" description="Laminin N-terminal" evidence="11">
    <location>
        <begin position="9"/>
        <end position="241"/>
    </location>
</feature>
<protein>
    <recommendedName>
        <fullName evidence="14">Netrin 5</fullName>
    </recommendedName>
</protein>
<feature type="domain" description="Laminin EGF-like" evidence="9">
    <location>
        <begin position="363"/>
        <end position="412"/>
    </location>
</feature>
<evidence type="ECO:0000256" key="8">
    <source>
        <dbReference type="PROSITE-ProRule" id="PRU00460"/>
    </source>
</evidence>
<dbReference type="FunFam" id="2.10.25.10:FF:000048">
    <property type="entry name" value="Netrin 3"/>
    <property type="match status" value="1"/>
</dbReference>
<feature type="disulfide bond" evidence="8">
    <location>
        <begin position="363"/>
        <end position="375"/>
    </location>
</feature>
<evidence type="ECO:0000313" key="12">
    <source>
        <dbReference type="Ensembl" id="ENSLACP00000008799.1"/>
    </source>
</evidence>
<accession>H3AGM8</accession>
<dbReference type="Gene3D" id="2.60.120.260">
    <property type="entry name" value="Galactose-binding domain-like"/>
    <property type="match status" value="1"/>
</dbReference>
<dbReference type="PROSITE" id="PS01248">
    <property type="entry name" value="EGF_LAM_1"/>
    <property type="match status" value="2"/>
</dbReference>
<dbReference type="OMA" id="GHASHCH"/>
<evidence type="ECO:0008006" key="14">
    <source>
        <dbReference type="Google" id="ProtNLM"/>
    </source>
</evidence>
<dbReference type="SMART" id="SM00180">
    <property type="entry name" value="EGF_Lam"/>
    <property type="match status" value="3"/>
</dbReference>
<dbReference type="InParanoid" id="H3AGM8"/>
<dbReference type="GO" id="GO:0008045">
    <property type="term" value="P:motor neuron axon guidance"/>
    <property type="evidence" value="ECO:0007669"/>
    <property type="project" value="TreeGrafter"/>
</dbReference>
<dbReference type="SMART" id="SM00643">
    <property type="entry name" value="C345C"/>
    <property type="match status" value="1"/>
</dbReference>
<dbReference type="InterPro" id="IPR001134">
    <property type="entry name" value="Netrin_domain"/>
</dbReference>
<dbReference type="SMART" id="SM00136">
    <property type="entry name" value="LamNT"/>
    <property type="match status" value="1"/>
</dbReference>
<dbReference type="PANTHER" id="PTHR10574:SF443">
    <property type="entry name" value="NETRIN 5"/>
    <property type="match status" value="1"/>
</dbReference>
<dbReference type="InterPro" id="IPR008993">
    <property type="entry name" value="TIMP-like_OB-fold"/>
</dbReference>
<evidence type="ECO:0000256" key="3">
    <source>
        <dbReference type="ARBA" id="ARBA00022729"/>
    </source>
</evidence>
<dbReference type="SUPFAM" id="SSF50242">
    <property type="entry name" value="TIMP-like"/>
    <property type="match status" value="1"/>
</dbReference>
<evidence type="ECO:0000256" key="1">
    <source>
        <dbReference type="ARBA" id="ARBA00004613"/>
    </source>
</evidence>
<dbReference type="PROSITE" id="PS51117">
    <property type="entry name" value="LAMININ_NTER"/>
    <property type="match status" value="1"/>
</dbReference>
<keyword evidence="4" id="KW-0677">Repeat</keyword>
<feature type="disulfide bond" evidence="8">
    <location>
        <begin position="384"/>
        <end position="393"/>
    </location>
</feature>
<dbReference type="Pfam" id="PF00055">
    <property type="entry name" value="Laminin_N"/>
    <property type="match status" value="1"/>
</dbReference>
<comment type="subcellular location">
    <subcellularLocation>
        <location evidence="1">Secreted</location>
    </subcellularLocation>
</comment>
<dbReference type="Ensembl" id="ENSLACT00000008868.1">
    <property type="protein sequence ID" value="ENSLACP00000008799.1"/>
    <property type="gene ID" value="ENSLACG00000007774.1"/>
</dbReference>
<dbReference type="Pfam" id="PF00053">
    <property type="entry name" value="EGF_laminin"/>
    <property type="match status" value="2"/>
</dbReference>
<keyword evidence="6" id="KW-0325">Glycoprotein</keyword>
<dbReference type="FunFam" id="2.40.50.120:FF:000001">
    <property type="entry name" value="Netrin 1"/>
    <property type="match status" value="1"/>
</dbReference>
<evidence type="ECO:0000256" key="5">
    <source>
        <dbReference type="ARBA" id="ARBA00023157"/>
    </source>
</evidence>
<dbReference type="EMBL" id="AFYH01213937">
    <property type="status" value="NOT_ANNOTATED_CDS"/>
    <property type="molecule type" value="Genomic_DNA"/>
</dbReference>
<feature type="disulfide bond" evidence="8">
    <location>
        <begin position="365"/>
        <end position="382"/>
    </location>
</feature>
<evidence type="ECO:0000259" key="10">
    <source>
        <dbReference type="PROSITE" id="PS50189"/>
    </source>
</evidence>
<evidence type="ECO:0000256" key="4">
    <source>
        <dbReference type="ARBA" id="ARBA00022737"/>
    </source>
</evidence>
<dbReference type="PROSITE" id="PS50189">
    <property type="entry name" value="NTR"/>
    <property type="match status" value="1"/>
</dbReference>
<reference evidence="12" key="3">
    <citation type="submission" date="2025-09" db="UniProtKB">
        <authorList>
            <consortium name="Ensembl"/>
        </authorList>
    </citation>
    <scope>IDENTIFICATION</scope>
</reference>
<dbReference type="InterPro" id="IPR050440">
    <property type="entry name" value="Laminin/Netrin_ECM"/>
</dbReference>
<dbReference type="Pfam" id="PF24973">
    <property type="entry name" value="EGF_LMN_ATRN"/>
    <property type="match status" value="1"/>
</dbReference>
<keyword evidence="2" id="KW-0964">Secreted</keyword>
<dbReference type="GO" id="GO:0009888">
    <property type="term" value="P:tissue development"/>
    <property type="evidence" value="ECO:0007669"/>
    <property type="project" value="TreeGrafter"/>
</dbReference>
<evidence type="ECO:0000256" key="6">
    <source>
        <dbReference type="ARBA" id="ARBA00023180"/>
    </source>
</evidence>
<feature type="domain" description="NTR" evidence="10">
    <location>
        <begin position="434"/>
        <end position="564"/>
    </location>
</feature>
<evidence type="ECO:0000256" key="7">
    <source>
        <dbReference type="ARBA" id="ARBA00023292"/>
    </source>
</evidence>
<dbReference type="GO" id="GO:0005576">
    <property type="term" value="C:extracellular region"/>
    <property type="evidence" value="ECO:0007669"/>
    <property type="project" value="UniProtKB-SubCell"/>
</dbReference>
<dbReference type="Proteomes" id="UP000008672">
    <property type="component" value="Unassembled WGS sequence"/>
</dbReference>
<dbReference type="GeneTree" id="ENSGT00940000161874"/>
<dbReference type="InterPro" id="IPR008211">
    <property type="entry name" value="Laminin_N"/>
</dbReference>
<dbReference type="InterPro" id="IPR056863">
    <property type="entry name" value="LMN_ATRN_NET-like_EGF"/>
</dbReference>
<dbReference type="AlphaFoldDB" id="H3AGM8"/>
<keyword evidence="5 8" id="KW-1015">Disulfide bond</keyword>
<dbReference type="Gene3D" id="2.40.50.120">
    <property type="match status" value="1"/>
</dbReference>
<dbReference type="Pfam" id="PF01759">
    <property type="entry name" value="NTR"/>
    <property type="match status" value="1"/>
</dbReference>
<sequence>PCYHGDSKRPHYCIPDFLNAALGREVQVSSVCGAEPEKYCRLSRRKGRGVCRVCDSSRPAAAHPASYLTDHHDASNRTCWQSETGVQFPQNVTLTLSLGGKFEVSHISLRFCSQPPESLAIYKSMDAGRTWVPFQFYSGQCRKMYGQPRKRLIPKLLEHEAICSRLPRGGRELRNGGLLTFLPLQGRPSAPSFEYSPVLQDWITATDIRVAFHRLHATDSRGLGAETLAFYAVADFRVGGRCKCNGHASHCHQGDGSSGMSCVCEHHTAGAECNVCKAFYQDRPWQRATPDEPHECVAACNCNLHSTRCRFNMELFQLSGRKSGGICLNCRHNTAGRHCHYCKEGYTRDASKPTSHRRACRRCQCHRIGAIDTFCNETSGQCRCKDGVVGLTCNRCAAGYRQSQSAVSPCKQLLIVTPPPNPPRSGSEPVGSECGSYCKPNRGEIRMDFRDYCKKDYVLHMRPIAMEKSGPWWKFTVVVVSVFRQQGPRIRRGEQSLWVPDQDLSCHCPWLQLGGAGYLLIGDRGASPDRSQLVADRTSLALPWREVWAQKLRRFQQGERRGDCNET</sequence>
<dbReference type="HOGENOM" id="CLU_018213_2_0_1"/>
<dbReference type="InterPro" id="IPR002049">
    <property type="entry name" value="LE_dom"/>
</dbReference>
<dbReference type="CDD" id="cd03579">
    <property type="entry name" value="NTR_netrin-1_like"/>
    <property type="match status" value="1"/>
</dbReference>
<dbReference type="GO" id="GO:0009887">
    <property type="term" value="P:animal organ morphogenesis"/>
    <property type="evidence" value="ECO:0007669"/>
    <property type="project" value="TreeGrafter"/>
</dbReference>
<gene>
    <name evidence="12" type="primary">LOC102346244</name>
</gene>
<dbReference type="STRING" id="7897.ENSLACP00000008799"/>
<keyword evidence="13" id="KW-1185">Reference proteome</keyword>
<reference evidence="13" key="1">
    <citation type="submission" date="2011-08" db="EMBL/GenBank/DDBJ databases">
        <title>The draft genome of Latimeria chalumnae.</title>
        <authorList>
            <person name="Di Palma F."/>
            <person name="Alfoldi J."/>
            <person name="Johnson J."/>
            <person name="Berlin A."/>
            <person name="Gnerre S."/>
            <person name="Jaffe D."/>
            <person name="MacCallum I."/>
            <person name="Young S."/>
            <person name="Walker B.J."/>
            <person name="Lander E."/>
            <person name="Lindblad-Toh K."/>
        </authorList>
    </citation>
    <scope>NUCLEOTIDE SEQUENCE [LARGE SCALE GENOMIC DNA]</scope>
    <source>
        <strain evidence="13">Wild caught</strain>
    </source>
</reference>
<name>H3AGM8_LATCH</name>
<keyword evidence="3" id="KW-0732">Signal</keyword>
<dbReference type="EMBL" id="AFYH01213938">
    <property type="status" value="NOT_ANNOTATED_CDS"/>
    <property type="molecule type" value="Genomic_DNA"/>
</dbReference>
<evidence type="ECO:0000259" key="11">
    <source>
        <dbReference type="PROSITE" id="PS51117"/>
    </source>
</evidence>
<proteinExistence type="predicted"/>
<evidence type="ECO:0000259" key="9">
    <source>
        <dbReference type="PROSITE" id="PS50027"/>
    </source>
</evidence>
<reference evidence="12" key="2">
    <citation type="submission" date="2025-08" db="UniProtKB">
        <authorList>
            <consortium name="Ensembl"/>
        </authorList>
    </citation>
    <scope>IDENTIFICATION</scope>
</reference>
<dbReference type="GO" id="GO:0016358">
    <property type="term" value="P:dendrite development"/>
    <property type="evidence" value="ECO:0007669"/>
    <property type="project" value="TreeGrafter"/>
</dbReference>
<dbReference type="SUPFAM" id="SSF57196">
    <property type="entry name" value="EGF/Laminin"/>
    <property type="match status" value="2"/>
</dbReference>
<evidence type="ECO:0000313" key="13">
    <source>
        <dbReference type="Proteomes" id="UP000008672"/>
    </source>
</evidence>
<evidence type="ECO:0000256" key="2">
    <source>
        <dbReference type="ARBA" id="ARBA00022525"/>
    </source>
</evidence>
<dbReference type="PANTHER" id="PTHR10574">
    <property type="entry name" value="NETRIN/LAMININ-RELATED"/>
    <property type="match status" value="1"/>
</dbReference>